<dbReference type="InterPro" id="IPR004550">
    <property type="entry name" value="AsnASE_II"/>
</dbReference>
<feature type="active site" evidence="5">
    <location>
        <position position="93"/>
    </location>
</feature>
<feature type="domain" description="L-asparaginase N-terminal" evidence="6">
    <location>
        <begin position="2"/>
        <end position="193"/>
    </location>
</feature>
<evidence type="ECO:0000259" key="6">
    <source>
        <dbReference type="Pfam" id="PF00710"/>
    </source>
</evidence>
<dbReference type="PANTHER" id="PTHR11707:SF28">
    <property type="entry name" value="60 KDA LYSOPHOSPHOLIPASE"/>
    <property type="match status" value="1"/>
</dbReference>
<dbReference type="Proteomes" id="UP000001693">
    <property type="component" value="Chromosome"/>
</dbReference>
<evidence type="ECO:0000256" key="2">
    <source>
        <dbReference type="ARBA" id="ARBA00022801"/>
    </source>
</evidence>
<dbReference type="Pfam" id="PF17763">
    <property type="entry name" value="Asparaginase_C"/>
    <property type="match status" value="1"/>
</dbReference>
<dbReference type="PROSITE" id="PS51732">
    <property type="entry name" value="ASN_GLN_ASE_3"/>
    <property type="match status" value="1"/>
</dbReference>
<dbReference type="InterPro" id="IPR006034">
    <property type="entry name" value="Asparaginase/glutaminase-like"/>
</dbReference>
<dbReference type="SFLD" id="SFLDS00057">
    <property type="entry name" value="Glutaminase/Asparaginase"/>
    <property type="match status" value="1"/>
</dbReference>
<dbReference type="PIRSF" id="PIRSF500176">
    <property type="entry name" value="L_ASNase"/>
    <property type="match status" value="1"/>
</dbReference>
<evidence type="ECO:0000256" key="4">
    <source>
        <dbReference type="PIRSR" id="PIRSR001220-2"/>
    </source>
</evidence>
<dbReference type="STRING" id="395495.Lcho_2081"/>
<comment type="similarity">
    <text evidence="1">Belongs to the asparaginase 1 family.</text>
</comment>
<dbReference type="RefSeq" id="WP_012347108.1">
    <property type="nucleotide sequence ID" value="NC_010524.1"/>
</dbReference>
<dbReference type="Gene3D" id="3.40.50.40">
    <property type="match status" value="1"/>
</dbReference>
<dbReference type="InterPro" id="IPR027475">
    <property type="entry name" value="Asparaginase/glutaminase_AS2"/>
</dbReference>
<accession>B1Y249</accession>
<feature type="domain" description="Asparaginase/glutaminase C-terminal" evidence="7">
    <location>
        <begin position="214"/>
        <end position="304"/>
    </location>
</feature>
<organism evidence="8 9">
    <name type="scientific">Leptothrix cholodnii (strain ATCC 51168 / LMG 8142 / SP-6)</name>
    <name type="common">Leptothrix discophora (strain SP-6)</name>
    <dbReference type="NCBI Taxonomy" id="395495"/>
    <lineage>
        <taxon>Bacteria</taxon>
        <taxon>Pseudomonadati</taxon>
        <taxon>Pseudomonadota</taxon>
        <taxon>Betaproteobacteria</taxon>
        <taxon>Burkholderiales</taxon>
        <taxon>Sphaerotilaceae</taxon>
        <taxon>Leptothrix</taxon>
    </lineage>
</organism>
<dbReference type="KEGG" id="lch:Lcho_2081"/>
<dbReference type="InterPro" id="IPR040919">
    <property type="entry name" value="Asparaginase_C"/>
</dbReference>
<dbReference type="AlphaFoldDB" id="B1Y249"/>
<dbReference type="PROSITE" id="PS00917">
    <property type="entry name" value="ASN_GLN_ASE_2"/>
    <property type="match status" value="1"/>
</dbReference>
<dbReference type="eggNOG" id="COG0252">
    <property type="taxonomic scope" value="Bacteria"/>
</dbReference>
<dbReference type="InterPro" id="IPR027474">
    <property type="entry name" value="L-asparaginase_N"/>
</dbReference>
<gene>
    <name evidence="8" type="ordered locus">Lcho_2081</name>
</gene>
<feature type="binding site" evidence="4">
    <location>
        <begin position="93"/>
        <end position="94"/>
    </location>
    <ligand>
        <name>substrate</name>
    </ligand>
</feature>
<dbReference type="CDD" id="cd08964">
    <property type="entry name" value="L-asparaginase_II"/>
    <property type="match status" value="1"/>
</dbReference>
<evidence type="ECO:0000259" key="7">
    <source>
        <dbReference type="Pfam" id="PF17763"/>
    </source>
</evidence>
<feature type="binding site" evidence="4">
    <location>
        <position position="60"/>
    </location>
    <ligand>
        <name>substrate</name>
    </ligand>
</feature>
<dbReference type="SUPFAM" id="SSF53774">
    <property type="entry name" value="Glutaminase/Asparaginase"/>
    <property type="match status" value="1"/>
</dbReference>
<dbReference type="Pfam" id="PF00710">
    <property type="entry name" value="Asparaginase"/>
    <property type="match status" value="1"/>
</dbReference>
<evidence type="ECO:0000256" key="1">
    <source>
        <dbReference type="ARBA" id="ARBA00010518"/>
    </source>
</evidence>
<dbReference type="PIRSF" id="PIRSF001220">
    <property type="entry name" value="L-ASNase_gatD"/>
    <property type="match status" value="1"/>
</dbReference>
<dbReference type="Gene3D" id="3.40.50.1170">
    <property type="entry name" value="L-asparaginase, N-terminal domain"/>
    <property type="match status" value="1"/>
</dbReference>
<proteinExistence type="inferred from homology"/>
<dbReference type="EC" id="3.5.1.1" evidence="8"/>
<dbReference type="PANTHER" id="PTHR11707">
    <property type="entry name" value="L-ASPARAGINASE"/>
    <property type="match status" value="1"/>
</dbReference>
<sequence length="309" mass="32423">MVVLGTGGTIAGRAPSAGDNVGYTAAQLGVAQLVDAVPGLRRWVEQGLMLDSEQVAQVDSKDMSHAVWRRLAERVATHVARPDVSGVVVTHGTDTLEETAYLLHRVLAPHKPVVLTAAMRPASSSQADGPQNLCDAVGLAMHVQAHGVLLAMGGVVWSGAEARKVHPYRLDAFSAGDAGALAYIEEGRLRILRGWPQATPLGVQVLGPEIWPEVQIVHSHAGSDGRLVELLLEAGVQGLVVACTGNGTIHHDLMAVLMRAQQCGVSVLRALRQGGGVLVPGGHDELPAAGGLTPAQARVELLLRLLIQR</sequence>
<keyword evidence="2 8" id="KW-0378">Hydrolase</keyword>
<reference evidence="8 9" key="1">
    <citation type="submission" date="2008-03" db="EMBL/GenBank/DDBJ databases">
        <title>Complete sequence of Leptothrix cholodnii SP-6.</title>
        <authorList>
            <consortium name="US DOE Joint Genome Institute"/>
            <person name="Copeland A."/>
            <person name="Lucas S."/>
            <person name="Lapidus A."/>
            <person name="Glavina del Rio T."/>
            <person name="Dalin E."/>
            <person name="Tice H."/>
            <person name="Bruce D."/>
            <person name="Goodwin L."/>
            <person name="Pitluck S."/>
            <person name="Chertkov O."/>
            <person name="Brettin T."/>
            <person name="Detter J.C."/>
            <person name="Han C."/>
            <person name="Kuske C.R."/>
            <person name="Schmutz J."/>
            <person name="Larimer F."/>
            <person name="Land M."/>
            <person name="Hauser L."/>
            <person name="Kyrpides N."/>
            <person name="Lykidis A."/>
            <person name="Emerson D."/>
            <person name="Richardson P."/>
        </authorList>
    </citation>
    <scope>NUCLEOTIDE SEQUENCE [LARGE SCALE GENOMIC DNA]</scope>
    <source>
        <strain evidence="9">ATCC 51168 / LMG 8142 / SP-6</strain>
    </source>
</reference>
<dbReference type="HOGENOM" id="CLU_019134_1_2_4"/>
<evidence type="ECO:0000313" key="8">
    <source>
        <dbReference type="EMBL" id="ACB34348.1"/>
    </source>
</evidence>
<feature type="active site" description="O-isoaspartyl threonine intermediate" evidence="3">
    <location>
        <position position="9"/>
    </location>
</feature>
<dbReference type="PRINTS" id="PR00139">
    <property type="entry name" value="ASNGLNASE"/>
</dbReference>
<dbReference type="InterPro" id="IPR037152">
    <property type="entry name" value="L-asparaginase_N_sf"/>
</dbReference>
<dbReference type="FunFam" id="3.40.50.1170:FF:000001">
    <property type="entry name" value="L-asparaginase 2"/>
    <property type="match status" value="1"/>
</dbReference>
<dbReference type="InterPro" id="IPR027473">
    <property type="entry name" value="L-asparaginase_C"/>
</dbReference>
<keyword evidence="9" id="KW-1185">Reference proteome</keyword>
<dbReference type="GO" id="GO:0004067">
    <property type="term" value="F:asparaginase activity"/>
    <property type="evidence" value="ECO:0007669"/>
    <property type="project" value="UniProtKB-UniRule"/>
</dbReference>
<evidence type="ECO:0000256" key="5">
    <source>
        <dbReference type="PROSITE-ProRule" id="PRU10100"/>
    </source>
</evidence>
<dbReference type="EMBL" id="CP001013">
    <property type="protein sequence ID" value="ACB34348.1"/>
    <property type="molecule type" value="Genomic_DNA"/>
</dbReference>
<dbReference type="InterPro" id="IPR036152">
    <property type="entry name" value="Asp/glu_Ase-like_sf"/>
</dbReference>
<name>B1Y249_LEPCP</name>
<evidence type="ECO:0000313" key="9">
    <source>
        <dbReference type="Proteomes" id="UP000001693"/>
    </source>
</evidence>
<dbReference type="SMART" id="SM00870">
    <property type="entry name" value="Asparaginase"/>
    <property type="match status" value="1"/>
</dbReference>
<protein>
    <submittedName>
        <fullName evidence="8">Asparaginase</fullName>
        <ecNumber evidence="8">3.5.1.1</ecNumber>
    </submittedName>
</protein>
<dbReference type="GO" id="GO:0006528">
    <property type="term" value="P:asparagine metabolic process"/>
    <property type="evidence" value="ECO:0007669"/>
    <property type="project" value="InterPro"/>
</dbReference>
<evidence type="ECO:0000256" key="3">
    <source>
        <dbReference type="PIRSR" id="PIRSR001220-1"/>
    </source>
</evidence>